<dbReference type="eggNOG" id="KOG2169">
    <property type="taxonomic scope" value="Eukaryota"/>
</dbReference>
<dbReference type="STRING" id="4096.A0A1U7WXK5"/>
<name>A0A1U7WXK5_NICSY</name>
<feature type="region of interest" description="Disordered" evidence="1">
    <location>
        <begin position="230"/>
        <end position="270"/>
    </location>
</feature>
<proteinExistence type="predicted"/>
<evidence type="ECO:0000313" key="2">
    <source>
        <dbReference type="Proteomes" id="UP000189701"/>
    </source>
</evidence>
<reference evidence="2" key="1">
    <citation type="journal article" date="2013" name="Genome Biol.">
        <title>Reference genomes and transcriptomes of Nicotiana sylvestris and Nicotiana tomentosiformis.</title>
        <authorList>
            <person name="Sierro N."/>
            <person name="Battey J.N."/>
            <person name="Ouadi S."/>
            <person name="Bovet L."/>
            <person name="Goepfert S."/>
            <person name="Bakaher N."/>
            <person name="Peitsch M.C."/>
            <person name="Ivanov N.V."/>
        </authorList>
    </citation>
    <scope>NUCLEOTIDE SEQUENCE [LARGE SCALE GENOMIC DNA]</scope>
</reference>
<dbReference type="RefSeq" id="XP_009783338.1">
    <property type="nucleotide sequence ID" value="XM_009785036.1"/>
</dbReference>
<sequence>MNPMTTAGTEDSENLASINVQNTTAVINPSEISQTGASYVADDFWPGIYLASLQTGGASEPARNNLLQPPVLTDAISPALNPEGNGLIPTSVLQSGLSSPNILQLQQFQFGNSSISNEYGRFPSASRDVNRTPVAVTAHMQTPVCQQRQQNIMNPLFHTSPSAATQDLRTESLDGSNVRSVLERAVFLSWLESASGTHDIVSITTADDCTASGGFPIPWSRESLLEARLGREHSFRPPHARSSRPSRDRSSRPRQVDPSHSFSPLQPSQLVVGHQTPNLRTPYSMSQFQGLTQQSTWNRWEALKRRSSPVGIARATGFAGGQHAPIVATQQITQVVRPFQTPRTPSPLPGNADGFRTPLAWDHRGHTGGTTPVTMSDNSRDSLLDLNWRPTRRMRGSLSGRAYSVTLNQYIHKLTQQAQVPRLSIPPNMPPQLEVLFG</sequence>
<feature type="compositionally biased region" description="Basic and acidic residues" evidence="1">
    <location>
        <begin position="245"/>
        <end position="257"/>
    </location>
</feature>
<accession>A0A1U7WXK5</accession>
<dbReference type="AlphaFoldDB" id="A0A1U7WXK5"/>
<organism evidence="2 3">
    <name type="scientific">Nicotiana sylvestris</name>
    <name type="common">Wood tobacco</name>
    <name type="synonym">South American tobacco</name>
    <dbReference type="NCBI Taxonomy" id="4096"/>
    <lineage>
        <taxon>Eukaryota</taxon>
        <taxon>Viridiplantae</taxon>
        <taxon>Streptophyta</taxon>
        <taxon>Embryophyta</taxon>
        <taxon>Tracheophyta</taxon>
        <taxon>Spermatophyta</taxon>
        <taxon>Magnoliopsida</taxon>
        <taxon>eudicotyledons</taxon>
        <taxon>Gunneridae</taxon>
        <taxon>Pentapetalae</taxon>
        <taxon>asterids</taxon>
        <taxon>lamiids</taxon>
        <taxon>Solanales</taxon>
        <taxon>Solanaceae</taxon>
        <taxon>Nicotianoideae</taxon>
        <taxon>Nicotianeae</taxon>
        <taxon>Nicotiana</taxon>
    </lineage>
</organism>
<feature type="compositionally biased region" description="Polar residues" evidence="1">
    <location>
        <begin position="260"/>
        <end position="270"/>
    </location>
</feature>
<reference evidence="3" key="2">
    <citation type="submission" date="2025-08" db="UniProtKB">
        <authorList>
            <consortium name="RefSeq"/>
        </authorList>
    </citation>
    <scope>IDENTIFICATION</scope>
    <source>
        <tissue evidence="3">Leaf</tissue>
    </source>
</reference>
<protein>
    <submittedName>
        <fullName evidence="3">Uncharacterized protein LOC104231953</fullName>
    </submittedName>
</protein>
<keyword evidence="2" id="KW-1185">Reference proteome</keyword>
<dbReference type="Proteomes" id="UP000189701">
    <property type="component" value="Unplaced"/>
</dbReference>
<dbReference type="OrthoDB" id="10263264at2759"/>
<evidence type="ECO:0000313" key="3">
    <source>
        <dbReference type="RefSeq" id="XP_009783338.1"/>
    </source>
</evidence>
<gene>
    <name evidence="3" type="primary">LOC104231953</name>
</gene>
<evidence type="ECO:0000256" key="1">
    <source>
        <dbReference type="SAM" id="MobiDB-lite"/>
    </source>
</evidence>